<dbReference type="InterPro" id="IPR018641">
    <property type="entry name" value="Trfase_1_rSAM/seldom-assoc"/>
</dbReference>
<keyword evidence="3" id="KW-1185">Reference proteome</keyword>
<dbReference type="PANTHER" id="PTHR36529">
    <property type="entry name" value="SLL1095 PROTEIN"/>
    <property type="match status" value="1"/>
</dbReference>
<organism evidence="2 3">
    <name type="scientific">Facklamia lactis</name>
    <dbReference type="NCBI Taxonomy" id="2749967"/>
    <lineage>
        <taxon>Bacteria</taxon>
        <taxon>Bacillati</taxon>
        <taxon>Bacillota</taxon>
        <taxon>Bacilli</taxon>
        <taxon>Lactobacillales</taxon>
        <taxon>Aerococcaceae</taxon>
        <taxon>Facklamia</taxon>
    </lineage>
</organism>
<gene>
    <name evidence="2" type="ORF">HZY91_04130</name>
</gene>
<dbReference type="Pfam" id="PF01636">
    <property type="entry name" value="APH"/>
    <property type="match status" value="1"/>
</dbReference>
<evidence type="ECO:0000313" key="2">
    <source>
        <dbReference type="EMBL" id="MBG9986079.1"/>
    </source>
</evidence>
<protein>
    <submittedName>
        <fullName evidence="2">TIGR04282 family arsenosugar biosynthesis glycosyltransferase</fullName>
    </submittedName>
</protein>
<dbReference type="InterPro" id="IPR011009">
    <property type="entry name" value="Kinase-like_dom_sf"/>
</dbReference>
<dbReference type="Gene3D" id="3.90.550.10">
    <property type="entry name" value="Spore Coat Polysaccharide Biosynthesis Protein SpsA, Chain A"/>
    <property type="match status" value="1"/>
</dbReference>
<comment type="caution">
    <text evidence="2">The sequence shown here is derived from an EMBL/GenBank/DDBJ whole genome shotgun (WGS) entry which is preliminary data.</text>
</comment>
<evidence type="ECO:0000313" key="3">
    <source>
        <dbReference type="Proteomes" id="UP000721415"/>
    </source>
</evidence>
<feature type="domain" description="Aminoglycoside phosphotransferase" evidence="1">
    <location>
        <begin position="205"/>
        <end position="428"/>
    </location>
</feature>
<dbReference type="Proteomes" id="UP000721415">
    <property type="component" value="Unassembled WGS sequence"/>
</dbReference>
<dbReference type="PANTHER" id="PTHR36529:SF1">
    <property type="entry name" value="GLYCOSYLTRANSFERASE"/>
    <property type="match status" value="1"/>
</dbReference>
<reference evidence="2 3" key="1">
    <citation type="submission" date="2020-07" db="EMBL/GenBank/DDBJ databases">
        <title>Facklamia lactis sp. nov., isolated from raw milk.</title>
        <authorList>
            <person name="Doll E.V."/>
            <person name="Huptas C."/>
            <person name="Staib L."/>
            <person name="Wenning M."/>
            <person name="Scherer S."/>
        </authorList>
    </citation>
    <scope>NUCLEOTIDE SEQUENCE [LARGE SCALE GENOMIC DNA]</scope>
    <source>
        <strain evidence="2 3">DSM 111018</strain>
    </source>
</reference>
<dbReference type="SUPFAM" id="SSF53448">
    <property type="entry name" value="Nucleotide-diphospho-sugar transferases"/>
    <property type="match status" value="1"/>
</dbReference>
<sequence length="504" mass="57901">MSKAVIYFVKLPIVGFNKTRLQGFLPKEDIHHLSKYLLSKTFKELQLLDAEVLVFVTPSDRKDEISEHLNVEKDKIFAQKECDHLGERMRVAMKEVFNMGYEKVALVGCDLVDITKELLEDVFRQLESYDVVFAPTADGGYGIAASRKFRPEMFAIDEYSHDQVFFQSKSVVEKAGLACGETKLIHDLDTREDVAKYLANDPSASFLNQGEYNANFLIDNGKKILRIALGSQMHLDNQIEYEFLALRGLASSGVVPKVYLCQAKTEILGKGFLIEEYLPGRPLNYEKDLKIAAELLAKVHNVDCEQIPSLIVANHPFQVMYEEFLEMFNHYQNWPHKDLVVEAKISSLMASLANYDRDQELENPCVINTELNSHNFIINPEGKSYIIDWEKPLIGEKEQDLAHFLAPTTTLWRTDVALDRNQIDQFIETYNIKSNNPIKLEKLKQYLHFTCLRGITWCSMAYVQYLESSKVKNNDQTFETISKFISVPFLEQIENYIKMLGEIV</sequence>
<evidence type="ECO:0000259" key="1">
    <source>
        <dbReference type="Pfam" id="PF01636"/>
    </source>
</evidence>
<dbReference type="SUPFAM" id="SSF56112">
    <property type="entry name" value="Protein kinase-like (PK-like)"/>
    <property type="match status" value="1"/>
</dbReference>
<dbReference type="InterPro" id="IPR029044">
    <property type="entry name" value="Nucleotide-diphossugar_trans"/>
</dbReference>
<dbReference type="InterPro" id="IPR002575">
    <property type="entry name" value="Aminoglycoside_PTrfase"/>
</dbReference>
<dbReference type="Pfam" id="PF09837">
    <property type="entry name" value="DUF2064"/>
    <property type="match status" value="1"/>
</dbReference>
<dbReference type="NCBIfam" id="TIGR04282">
    <property type="entry name" value="glyco_like_cofC"/>
    <property type="match status" value="1"/>
</dbReference>
<proteinExistence type="predicted"/>
<dbReference type="Gene3D" id="3.90.1200.10">
    <property type="match status" value="1"/>
</dbReference>
<name>A0ABS0LPZ8_9LACT</name>
<accession>A0ABS0LPZ8</accession>
<dbReference type="EMBL" id="JACBXQ010000002">
    <property type="protein sequence ID" value="MBG9986079.1"/>
    <property type="molecule type" value="Genomic_DNA"/>
</dbReference>
<dbReference type="RefSeq" id="WP_197115000.1">
    <property type="nucleotide sequence ID" value="NZ_JACBXQ010000002.1"/>
</dbReference>